<keyword evidence="2" id="KW-1185">Reference proteome</keyword>
<reference evidence="2" key="1">
    <citation type="submission" date="2014-09" db="EMBL/GenBank/DDBJ databases">
        <authorList>
            <person name="Sharma Rahul"/>
            <person name="Thines Marco"/>
        </authorList>
    </citation>
    <scope>NUCLEOTIDE SEQUENCE [LARGE SCALE GENOMIC DNA]</scope>
</reference>
<name>A0A0P1B639_PLAHL</name>
<evidence type="ECO:0000313" key="1">
    <source>
        <dbReference type="EMBL" id="CEG49943.1"/>
    </source>
</evidence>
<dbReference type="AlphaFoldDB" id="A0A0P1B639"/>
<dbReference type="GeneID" id="36402733"/>
<dbReference type="RefSeq" id="XP_024586312.1">
    <property type="nucleotide sequence ID" value="XM_024721187.1"/>
</dbReference>
<evidence type="ECO:0000313" key="2">
    <source>
        <dbReference type="Proteomes" id="UP000054928"/>
    </source>
</evidence>
<proteinExistence type="predicted"/>
<dbReference type="EMBL" id="CCYD01003101">
    <property type="protein sequence ID" value="CEG49943.1"/>
    <property type="molecule type" value="Genomic_DNA"/>
</dbReference>
<organism evidence="1 2">
    <name type="scientific">Plasmopara halstedii</name>
    <name type="common">Downy mildew of sunflower</name>
    <dbReference type="NCBI Taxonomy" id="4781"/>
    <lineage>
        <taxon>Eukaryota</taxon>
        <taxon>Sar</taxon>
        <taxon>Stramenopiles</taxon>
        <taxon>Oomycota</taxon>
        <taxon>Peronosporomycetes</taxon>
        <taxon>Peronosporales</taxon>
        <taxon>Peronosporaceae</taxon>
        <taxon>Plasmopara</taxon>
    </lineage>
</organism>
<protein>
    <submittedName>
        <fullName evidence="1">Uncharacterized protein</fullName>
    </submittedName>
</protein>
<sequence length="140" mass="15480">MPLHLRFQTNSSSAHENTMIRKKVAGAYRADCHRWPFLYSRKSASYTALSNAVRIGDVVGVIHIVRLVGAISVSITSSRPGTLILTYKGDERASLKLLCVAGLLAAVRVRAFLSKQNRVIEAKGSHKMLLKFANPKNKFD</sequence>
<accession>A0A0P1B639</accession>
<dbReference type="Proteomes" id="UP000054928">
    <property type="component" value="Unassembled WGS sequence"/>
</dbReference>